<evidence type="ECO:0000256" key="5">
    <source>
        <dbReference type="SAM" id="Coils"/>
    </source>
</evidence>
<dbReference type="SUPFAM" id="SSF55874">
    <property type="entry name" value="ATPase domain of HSP90 chaperone/DNA topoisomerase II/histidine kinase"/>
    <property type="match status" value="1"/>
</dbReference>
<organism evidence="9 10">
    <name type="scientific">Sphingomonas yantingensis</name>
    <dbReference type="NCBI Taxonomy" id="1241761"/>
    <lineage>
        <taxon>Bacteria</taxon>
        <taxon>Pseudomonadati</taxon>
        <taxon>Pseudomonadota</taxon>
        <taxon>Alphaproteobacteria</taxon>
        <taxon>Sphingomonadales</taxon>
        <taxon>Sphingomonadaceae</taxon>
        <taxon>Sphingomonas</taxon>
    </lineage>
</organism>
<keyword evidence="6" id="KW-0812">Transmembrane</keyword>
<name>A0A7W9AN88_9SPHN</name>
<feature type="domain" description="Histidine kinase" evidence="7">
    <location>
        <begin position="285"/>
        <end position="505"/>
    </location>
</feature>
<dbReference type="Pfam" id="PF05227">
    <property type="entry name" value="CHASE3"/>
    <property type="match status" value="1"/>
</dbReference>
<dbReference type="SUPFAM" id="SSF52172">
    <property type="entry name" value="CheY-like"/>
    <property type="match status" value="1"/>
</dbReference>
<dbReference type="InterPro" id="IPR036890">
    <property type="entry name" value="HATPase_C_sf"/>
</dbReference>
<dbReference type="InterPro" id="IPR011006">
    <property type="entry name" value="CheY-like_superfamily"/>
</dbReference>
<dbReference type="Gene3D" id="3.40.50.2300">
    <property type="match status" value="1"/>
</dbReference>
<feature type="domain" description="Response regulatory" evidence="8">
    <location>
        <begin position="528"/>
        <end position="640"/>
    </location>
</feature>
<dbReference type="Gene3D" id="1.10.287.130">
    <property type="match status" value="1"/>
</dbReference>
<evidence type="ECO:0000256" key="2">
    <source>
        <dbReference type="ARBA" id="ARBA00012438"/>
    </source>
</evidence>
<dbReference type="Pfam" id="PF00512">
    <property type="entry name" value="HisKA"/>
    <property type="match status" value="1"/>
</dbReference>
<reference evidence="9 10" key="1">
    <citation type="submission" date="2020-08" db="EMBL/GenBank/DDBJ databases">
        <title>Genomic Encyclopedia of Type Strains, Phase IV (KMG-IV): sequencing the most valuable type-strain genomes for metagenomic binning, comparative biology and taxonomic classification.</title>
        <authorList>
            <person name="Goeker M."/>
        </authorList>
    </citation>
    <scope>NUCLEOTIDE SEQUENCE [LARGE SCALE GENOMIC DNA]</scope>
    <source>
        <strain evidence="9 10">DSM 27244</strain>
    </source>
</reference>
<dbReference type="Gene3D" id="3.30.565.10">
    <property type="entry name" value="Histidine kinase-like ATPase, C-terminal domain"/>
    <property type="match status" value="1"/>
</dbReference>
<keyword evidence="10" id="KW-1185">Reference proteome</keyword>
<evidence type="ECO:0000313" key="9">
    <source>
        <dbReference type="EMBL" id="MBB5697324.1"/>
    </source>
</evidence>
<feature type="transmembrane region" description="Helical" evidence="6">
    <location>
        <begin position="203"/>
        <end position="222"/>
    </location>
</feature>
<dbReference type="SUPFAM" id="SSF47384">
    <property type="entry name" value="Homodimeric domain of signal transducing histidine kinase"/>
    <property type="match status" value="1"/>
</dbReference>
<keyword evidence="6" id="KW-1133">Transmembrane helix</keyword>
<dbReference type="InterPro" id="IPR003594">
    <property type="entry name" value="HATPase_dom"/>
</dbReference>
<evidence type="ECO:0000256" key="3">
    <source>
        <dbReference type="ARBA" id="ARBA00022553"/>
    </source>
</evidence>
<evidence type="ECO:0000259" key="8">
    <source>
        <dbReference type="PROSITE" id="PS50110"/>
    </source>
</evidence>
<comment type="caution">
    <text evidence="9">The sequence shown here is derived from an EMBL/GenBank/DDBJ whole genome shotgun (WGS) entry which is preliminary data.</text>
</comment>
<dbReference type="Proteomes" id="UP000557739">
    <property type="component" value="Unassembled WGS sequence"/>
</dbReference>
<keyword evidence="5" id="KW-0175">Coiled coil</keyword>
<dbReference type="RefSeq" id="WP_184024227.1">
    <property type="nucleotide sequence ID" value="NZ_JACIJJ010000001.1"/>
</dbReference>
<dbReference type="SMART" id="SM00448">
    <property type="entry name" value="REC"/>
    <property type="match status" value="1"/>
</dbReference>
<dbReference type="CDD" id="cd00082">
    <property type="entry name" value="HisKA"/>
    <property type="match status" value="1"/>
</dbReference>
<keyword evidence="6" id="KW-0472">Membrane</keyword>
<keyword evidence="9" id="KW-0808">Transferase</keyword>
<feature type="coiled-coil region" evidence="5">
    <location>
        <begin position="242"/>
        <end position="278"/>
    </location>
</feature>
<dbReference type="PANTHER" id="PTHR43065">
    <property type="entry name" value="SENSOR HISTIDINE KINASE"/>
    <property type="match status" value="1"/>
</dbReference>
<keyword evidence="9" id="KW-0418">Kinase</keyword>
<keyword evidence="3 4" id="KW-0597">Phosphoprotein</keyword>
<dbReference type="InterPro" id="IPR003661">
    <property type="entry name" value="HisK_dim/P_dom"/>
</dbReference>
<dbReference type="Pfam" id="PF00072">
    <property type="entry name" value="Response_reg"/>
    <property type="match status" value="1"/>
</dbReference>
<dbReference type="PANTHER" id="PTHR43065:SF42">
    <property type="entry name" value="TWO-COMPONENT SENSOR PPRA"/>
    <property type="match status" value="1"/>
</dbReference>
<feature type="modified residue" description="4-aspartylphosphate" evidence="4">
    <location>
        <position position="578"/>
    </location>
</feature>
<protein>
    <recommendedName>
        <fullName evidence="2">histidine kinase</fullName>
        <ecNumber evidence="2">2.7.13.3</ecNumber>
    </recommendedName>
</protein>
<evidence type="ECO:0000313" key="10">
    <source>
        <dbReference type="Proteomes" id="UP000557739"/>
    </source>
</evidence>
<dbReference type="Pfam" id="PF02518">
    <property type="entry name" value="HATPase_c"/>
    <property type="match status" value="1"/>
</dbReference>
<dbReference type="InterPro" id="IPR005467">
    <property type="entry name" value="His_kinase_dom"/>
</dbReference>
<dbReference type="InterPro" id="IPR001789">
    <property type="entry name" value="Sig_transdc_resp-reg_receiver"/>
</dbReference>
<gene>
    <name evidence="9" type="ORF">FHR19_000649</name>
</gene>
<dbReference type="InterPro" id="IPR007891">
    <property type="entry name" value="CHASE3"/>
</dbReference>
<proteinExistence type="predicted"/>
<dbReference type="PROSITE" id="PS50110">
    <property type="entry name" value="RESPONSE_REGULATORY"/>
    <property type="match status" value="1"/>
</dbReference>
<dbReference type="EMBL" id="JACIJJ010000001">
    <property type="protein sequence ID" value="MBB5697324.1"/>
    <property type="molecule type" value="Genomic_DNA"/>
</dbReference>
<dbReference type="EC" id="2.7.13.3" evidence="2"/>
<accession>A0A7W9AN88</accession>
<sequence length="642" mass="68172">MKAAARRRFRPDWLPEDWRGWVLALILVLGIGVTVGLVTTVLDSNAARDRAIERRSHSFEVMILARSLGENLAQAEASLGRYVISGDRQLGVRFAGEWYAAGRQLDMLGRMMRDNALQRARIAALERAYADRGRELSVIAAGAGERSPDRAIAAFYDARDSVALRRIDDLLGQTMEAERLLLDARSIELDASVARSNRLAGGLLLLGIALLGIGLFFGWHLVRAIAERRAAADEADAERARAASLETAVAAATESLRAEQAEREAAEAQLSQAQKMEAIGQLTGGIAHDFNNMLAVVIGGIELARRQPAIDERVARHLDHATEGAQRAAALTRQLLAFARAEPVAPEAIDPPALIAGMTPLLDRTLGDAMRIEVAGDARGWRVWADRHQLENAILNLAVNARDAMEGRGTLTIAARAMTLTAGQVGACGAGDHVVFVVTDTGHGMTPDIQARVFEPFFTTKPVGRGTGLGLSQVFGTVRRFGGEIGIESAPGRGTSVSLYLPRHHAAAEAPAGAPDAPVAEAATTGRDILVVEDDPRVLRSVVAALGELGHRPVSCDDPAQAADTLGGMANVDLVLSDVLMPGVTGPEMVTSLRAHRPDLRVLFMTGFAGDIDDDALGRDPVIRKPFTLAALGDAVASAAGG</sequence>
<dbReference type="SMART" id="SM00388">
    <property type="entry name" value="HisKA"/>
    <property type="match status" value="1"/>
</dbReference>
<evidence type="ECO:0000256" key="6">
    <source>
        <dbReference type="SAM" id="Phobius"/>
    </source>
</evidence>
<dbReference type="PROSITE" id="PS50109">
    <property type="entry name" value="HIS_KIN"/>
    <property type="match status" value="1"/>
</dbReference>
<dbReference type="PRINTS" id="PR00344">
    <property type="entry name" value="BCTRLSENSOR"/>
</dbReference>
<dbReference type="AlphaFoldDB" id="A0A7W9AN88"/>
<dbReference type="GO" id="GO:0000155">
    <property type="term" value="F:phosphorelay sensor kinase activity"/>
    <property type="evidence" value="ECO:0007669"/>
    <property type="project" value="InterPro"/>
</dbReference>
<evidence type="ECO:0000256" key="1">
    <source>
        <dbReference type="ARBA" id="ARBA00000085"/>
    </source>
</evidence>
<dbReference type="SMART" id="SM00387">
    <property type="entry name" value="HATPase_c"/>
    <property type="match status" value="1"/>
</dbReference>
<comment type="catalytic activity">
    <reaction evidence="1">
        <text>ATP + protein L-histidine = ADP + protein N-phospho-L-histidine.</text>
        <dbReference type="EC" id="2.7.13.3"/>
    </reaction>
</comment>
<dbReference type="InterPro" id="IPR004358">
    <property type="entry name" value="Sig_transdc_His_kin-like_C"/>
</dbReference>
<feature type="transmembrane region" description="Helical" evidence="6">
    <location>
        <begin position="20"/>
        <end position="42"/>
    </location>
</feature>
<dbReference type="InterPro" id="IPR036097">
    <property type="entry name" value="HisK_dim/P_sf"/>
</dbReference>
<evidence type="ECO:0000256" key="4">
    <source>
        <dbReference type="PROSITE-ProRule" id="PRU00169"/>
    </source>
</evidence>
<evidence type="ECO:0000259" key="7">
    <source>
        <dbReference type="PROSITE" id="PS50109"/>
    </source>
</evidence>